<name>A0A9W3PJF8_BACTU</name>
<dbReference type="NCBIfam" id="TIGR00912">
    <property type="entry name" value="2A0309"/>
    <property type="match status" value="1"/>
</dbReference>
<dbReference type="Pfam" id="PF03845">
    <property type="entry name" value="Spore_permease"/>
    <property type="match status" value="1"/>
</dbReference>
<dbReference type="Gene3D" id="1.20.1740.10">
    <property type="entry name" value="Amino acid/polyamine transporter I"/>
    <property type="match status" value="1"/>
</dbReference>
<protein>
    <submittedName>
        <fullName evidence="9">Spore germination protein</fullName>
    </submittedName>
</protein>
<dbReference type="PANTHER" id="PTHR34975:SF2">
    <property type="entry name" value="SPORE GERMINATION PROTEIN A2"/>
    <property type="match status" value="1"/>
</dbReference>
<feature type="transmembrane region" description="Helical" evidence="8">
    <location>
        <begin position="115"/>
        <end position="137"/>
    </location>
</feature>
<keyword evidence="7 8" id="KW-0472">Membrane</keyword>
<feature type="transmembrane region" description="Helical" evidence="8">
    <location>
        <begin position="333"/>
        <end position="355"/>
    </location>
</feature>
<dbReference type="PANTHER" id="PTHR34975">
    <property type="entry name" value="SPORE GERMINATION PROTEIN A2"/>
    <property type="match status" value="1"/>
</dbReference>
<feature type="transmembrane region" description="Helical" evidence="8">
    <location>
        <begin position="270"/>
        <end position="292"/>
    </location>
</feature>
<feature type="transmembrane region" description="Helical" evidence="8">
    <location>
        <begin position="44"/>
        <end position="63"/>
    </location>
</feature>
<dbReference type="Proteomes" id="UP000018566">
    <property type="component" value="Plasmid pBMB0231"/>
</dbReference>
<geneLocation type="plasmid" evidence="9 10">
    <name>pBMB0231</name>
</geneLocation>
<gene>
    <name evidence="9" type="ORF">YBT1518_33461</name>
</gene>
<dbReference type="GO" id="GO:0009847">
    <property type="term" value="P:spore germination"/>
    <property type="evidence" value="ECO:0007669"/>
    <property type="project" value="InterPro"/>
</dbReference>
<reference evidence="9 10" key="1">
    <citation type="submission" date="2013-05" db="EMBL/GenBank/DDBJ databases">
        <title>Complete genome sequence of Bacillus thuringiensis YBT-1518, a typical strain with high toxicity to nematode.</title>
        <authorList>
            <person name="Wang P."/>
            <person name="Zhang C."/>
            <person name="Guo M."/>
            <person name="Guo S."/>
            <person name="Zhu Y."/>
            <person name="Zheng J."/>
            <person name="Zhu L."/>
            <person name="Ruan L."/>
            <person name="Peng D."/>
            <person name="Sun M."/>
        </authorList>
    </citation>
    <scope>NUCLEOTIDE SEQUENCE [LARGE SCALE GENOMIC DNA]</scope>
    <source>
        <strain evidence="9 10">YBT-1518</strain>
        <plasmid evidence="9 10">pBMB0231</plasmid>
    </source>
</reference>
<feature type="transmembrane region" description="Helical" evidence="8">
    <location>
        <begin position="83"/>
        <end position="103"/>
    </location>
</feature>
<evidence type="ECO:0000256" key="7">
    <source>
        <dbReference type="ARBA" id="ARBA00023136"/>
    </source>
</evidence>
<evidence type="ECO:0000256" key="8">
    <source>
        <dbReference type="SAM" id="Phobius"/>
    </source>
</evidence>
<dbReference type="EMBL" id="CP005938">
    <property type="protein sequence ID" value="AHA75379.1"/>
    <property type="molecule type" value="Genomic_DNA"/>
</dbReference>
<dbReference type="AlphaFoldDB" id="A0A9W3PJF8"/>
<comment type="similarity">
    <text evidence="2">Belongs to the amino acid-polyamine-organocation (APC) superfamily. Spore germination protein (SGP) (TC 2.A.3.9) family.</text>
</comment>
<sequence>MKTGIKAQFLVSSFFAFFLINTMQIGVGALSFQREIAQHAGHDAWIIVILTGVIGHVLIWMIYTLLNKERQSIISIHRKVWGVWLGGILSFILCLYILSYSFVYLQSILEIIRVWIFPSLNKWTLAAVYLILVYFIVVGGFRTVVGISVVSVVLPLFLWLTFLSPLEFANYRNLFPMGEHSIKELFVSMKAMSFSFLGLELLFLYYPFLQDPEKSQKWAQFGHLYTICIYLGLTFVTTVYFSPEHLSHTVWPTLSMWKIIRFPFIERFEFIGIATWIMILLPNICLSCWAASRGLKDLCGLRQKSLLPCLLSILFLMIVFISGRYATASLNRIISSIGFYIVVVYIPILFVVYHIRNRMGK</sequence>
<proteinExistence type="inferred from homology"/>
<evidence type="ECO:0000256" key="2">
    <source>
        <dbReference type="ARBA" id="ARBA00007998"/>
    </source>
</evidence>
<evidence type="ECO:0000256" key="4">
    <source>
        <dbReference type="ARBA" id="ARBA00022544"/>
    </source>
</evidence>
<keyword evidence="6 8" id="KW-1133">Transmembrane helix</keyword>
<organism evidence="9 10">
    <name type="scientific">Bacillus thuringiensis YBT-1518</name>
    <dbReference type="NCBI Taxonomy" id="529122"/>
    <lineage>
        <taxon>Bacteria</taxon>
        <taxon>Bacillati</taxon>
        <taxon>Bacillota</taxon>
        <taxon>Bacilli</taxon>
        <taxon>Bacillales</taxon>
        <taxon>Bacillaceae</taxon>
        <taxon>Bacillus</taxon>
        <taxon>Bacillus cereus group</taxon>
    </lineage>
</organism>
<dbReference type="KEGG" id="bthu:YBT1518_33461"/>
<feature type="transmembrane region" description="Helical" evidence="8">
    <location>
        <begin position="144"/>
        <end position="166"/>
    </location>
</feature>
<evidence type="ECO:0000256" key="3">
    <source>
        <dbReference type="ARBA" id="ARBA00022448"/>
    </source>
</evidence>
<evidence type="ECO:0000256" key="6">
    <source>
        <dbReference type="ARBA" id="ARBA00022989"/>
    </source>
</evidence>
<feature type="transmembrane region" description="Helical" evidence="8">
    <location>
        <begin position="186"/>
        <end position="209"/>
    </location>
</feature>
<dbReference type="GO" id="GO:0016020">
    <property type="term" value="C:membrane"/>
    <property type="evidence" value="ECO:0007669"/>
    <property type="project" value="UniProtKB-SubCell"/>
</dbReference>
<keyword evidence="4" id="KW-0309">Germination</keyword>
<feature type="transmembrane region" description="Helical" evidence="8">
    <location>
        <begin position="304"/>
        <end position="327"/>
    </location>
</feature>
<evidence type="ECO:0000256" key="1">
    <source>
        <dbReference type="ARBA" id="ARBA00004141"/>
    </source>
</evidence>
<evidence type="ECO:0000256" key="5">
    <source>
        <dbReference type="ARBA" id="ARBA00022692"/>
    </source>
</evidence>
<dbReference type="RefSeq" id="WP_000847769.1">
    <property type="nucleotide sequence ID" value="NC_022876.1"/>
</dbReference>
<evidence type="ECO:0000313" key="9">
    <source>
        <dbReference type="EMBL" id="AHA75379.1"/>
    </source>
</evidence>
<evidence type="ECO:0000313" key="10">
    <source>
        <dbReference type="Proteomes" id="UP000018566"/>
    </source>
</evidence>
<dbReference type="InterPro" id="IPR004761">
    <property type="entry name" value="Spore_GerAB"/>
</dbReference>
<feature type="transmembrane region" description="Helical" evidence="8">
    <location>
        <begin position="221"/>
        <end position="241"/>
    </location>
</feature>
<keyword evidence="9" id="KW-0614">Plasmid</keyword>
<keyword evidence="3" id="KW-0813">Transport</keyword>
<accession>A0A9W3PJF8</accession>
<keyword evidence="5 8" id="KW-0812">Transmembrane</keyword>
<comment type="subcellular location">
    <subcellularLocation>
        <location evidence="1">Membrane</location>
        <topology evidence="1">Multi-pass membrane protein</topology>
    </subcellularLocation>
</comment>